<dbReference type="InterPro" id="IPR013201">
    <property type="entry name" value="Prot_inhib_I29"/>
</dbReference>
<keyword evidence="2" id="KW-0378">Hydrolase</keyword>
<organism evidence="3 4">
    <name type="scientific">Helianthus annuus</name>
    <name type="common">Common sunflower</name>
    <dbReference type="NCBI Taxonomy" id="4232"/>
    <lineage>
        <taxon>Eukaryota</taxon>
        <taxon>Viridiplantae</taxon>
        <taxon>Streptophyta</taxon>
        <taxon>Embryophyta</taxon>
        <taxon>Tracheophyta</taxon>
        <taxon>Spermatophyta</taxon>
        <taxon>Magnoliopsida</taxon>
        <taxon>eudicotyledons</taxon>
        <taxon>Gunneridae</taxon>
        <taxon>Pentapetalae</taxon>
        <taxon>asterids</taxon>
        <taxon>campanulids</taxon>
        <taxon>Asterales</taxon>
        <taxon>Asteraceae</taxon>
        <taxon>Asteroideae</taxon>
        <taxon>Heliantheae alliance</taxon>
        <taxon>Heliantheae</taxon>
        <taxon>Helianthus</taxon>
    </lineage>
</organism>
<dbReference type="GO" id="GO:0004197">
    <property type="term" value="F:cysteine-type endopeptidase activity"/>
    <property type="evidence" value="ECO:0007669"/>
    <property type="project" value="UniProtKB-EC"/>
</dbReference>
<dbReference type="EC" id="3.4.22.14" evidence="2"/>
<keyword evidence="4" id="KW-1185">Reference proteome</keyword>
<dbReference type="SMART" id="SM00848">
    <property type="entry name" value="Inhibitor_I29"/>
    <property type="match status" value="1"/>
</dbReference>
<dbReference type="SUPFAM" id="SSF54001">
    <property type="entry name" value="Cysteine proteinases"/>
    <property type="match status" value="1"/>
</dbReference>
<gene>
    <name evidence="3" type="ORF">HannXRQ_Chr02g0043211</name>
    <name evidence="2" type="ORF">HanXRQr2_Chr02g0060671</name>
</gene>
<dbReference type="InParanoid" id="A0A251VF54"/>
<accession>A0A251VF54</accession>
<reference evidence="3" key="2">
    <citation type="submission" date="2017-02" db="EMBL/GenBank/DDBJ databases">
        <title>Sunflower complete genome.</title>
        <authorList>
            <person name="Langlade N."/>
            <person name="Munos S."/>
        </authorList>
    </citation>
    <scope>NUCLEOTIDE SEQUENCE [LARGE SCALE GENOMIC DNA]</scope>
    <source>
        <tissue evidence="3">Leaves</tissue>
    </source>
</reference>
<sequence>MSPLKVNSGDKVGQYRRHVSPLKMPYSCSVREWKVEHGKTYPTADEEKRRFETFQQHLREIEAHNSGPDVAYYTKGLNPFSEQFKLGFLMHESVDDGLYDSERDEEDVIRQSDDQKR</sequence>
<name>A0A251VF54_HELAN</name>
<dbReference type="Gramene" id="mRNA:HanXRQr2_Chr02g0060671">
    <property type="protein sequence ID" value="mRNA:HanXRQr2_Chr02g0060671"/>
    <property type="gene ID" value="HanXRQr2_Chr02g0060671"/>
</dbReference>
<evidence type="ECO:0000313" key="4">
    <source>
        <dbReference type="Proteomes" id="UP000215914"/>
    </source>
</evidence>
<dbReference type="EMBL" id="CM007891">
    <property type="protein sequence ID" value="OTG34205.1"/>
    <property type="molecule type" value="Genomic_DNA"/>
</dbReference>
<proteinExistence type="predicted"/>
<evidence type="ECO:0000259" key="1">
    <source>
        <dbReference type="SMART" id="SM00848"/>
    </source>
</evidence>
<dbReference type="STRING" id="4232.A0A251VF54"/>
<feature type="domain" description="Cathepsin propeptide inhibitor" evidence="1">
    <location>
        <begin position="31"/>
        <end position="84"/>
    </location>
</feature>
<dbReference type="Gene3D" id="1.10.287.2250">
    <property type="match status" value="1"/>
</dbReference>
<evidence type="ECO:0000313" key="3">
    <source>
        <dbReference type="EMBL" id="OTG34205.1"/>
    </source>
</evidence>
<dbReference type="Proteomes" id="UP000215914">
    <property type="component" value="Chromosome 2"/>
</dbReference>
<dbReference type="InterPro" id="IPR038765">
    <property type="entry name" value="Papain-like_cys_pep_sf"/>
</dbReference>
<dbReference type="AlphaFoldDB" id="A0A251VF54"/>
<dbReference type="Pfam" id="PF08246">
    <property type="entry name" value="Inhibitor_I29"/>
    <property type="match status" value="1"/>
</dbReference>
<reference evidence="2 4" key="1">
    <citation type="journal article" date="2017" name="Nature">
        <title>The sunflower genome provides insights into oil metabolism, flowering and Asterid evolution.</title>
        <authorList>
            <person name="Badouin H."/>
            <person name="Gouzy J."/>
            <person name="Grassa C.J."/>
            <person name="Murat F."/>
            <person name="Staton S.E."/>
            <person name="Cottret L."/>
            <person name="Lelandais-Briere C."/>
            <person name="Owens G.L."/>
            <person name="Carrere S."/>
            <person name="Mayjonade B."/>
            <person name="Legrand L."/>
            <person name="Gill N."/>
            <person name="Kane N.C."/>
            <person name="Bowers J.E."/>
            <person name="Hubner S."/>
            <person name="Bellec A."/>
            <person name="Berard A."/>
            <person name="Berges H."/>
            <person name="Blanchet N."/>
            <person name="Boniface M.C."/>
            <person name="Brunel D."/>
            <person name="Catrice O."/>
            <person name="Chaidir N."/>
            <person name="Claudel C."/>
            <person name="Donnadieu C."/>
            <person name="Faraut T."/>
            <person name="Fievet G."/>
            <person name="Helmstetter N."/>
            <person name="King M."/>
            <person name="Knapp S.J."/>
            <person name="Lai Z."/>
            <person name="Le Paslier M.C."/>
            <person name="Lippi Y."/>
            <person name="Lorenzon L."/>
            <person name="Mandel J.R."/>
            <person name="Marage G."/>
            <person name="Marchand G."/>
            <person name="Marquand E."/>
            <person name="Bret-Mestries E."/>
            <person name="Morien E."/>
            <person name="Nambeesan S."/>
            <person name="Nguyen T."/>
            <person name="Pegot-Espagnet P."/>
            <person name="Pouilly N."/>
            <person name="Raftis F."/>
            <person name="Sallet E."/>
            <person name="Schiex T."/>
            <person name="Thomas J."/>
            <person name="Vandecasteele C."/>
            <person name="Vares D."/>
            <person name="Vear F."/>
            <person name="Vautrin S."/>
            <person name="Crespi M."/>
            <person name="Mangin B."/>
            <person name="Burke J.M."/>
            <person name="Salse J."/>
            <person name="Munos S."/>
            <person name="Vincourt P."/>
            <person name="Rieseberg L.H."/>
            <person name="Langlade N.B."/>
        </authorList>
    </citation>
    <scope>NUCLEOTIDE SEQUENCE [LARGE SCALE GENOMIC DNA]</scope>
    <source>
        <strain evidence="4">cv. SF193</strain>
        <tissue evidence="2">Leaves</tissue>
    </source>
</reference>
<evidence type="ECO:0000313" key="2">
    <source>
        <dbReference type="EMBL" id="KAF5818082.1"/>
    </source>
</evidence>
<protein>
    <submittedName>
        <fullName evidence="2">Actinidain</fullName>
        <ecNumber evidence="2">3.4.22.14</ecNumber>
    </submittedName>
    <submittedName>
        <fullName evidence="3">Putative cathepsin propeptide inhibitor domain (I29)</fullName>
    </submittedName>
</protein>
<dbReference type="EMBL" id="MNCJ02000317">
    <property type="protein sequence ID" value="KAF5818082.1"/>
    <property type="molecule type" value="Genomic_DNA"/>
</dbReference>
<reference evidence="2" key="3">
    <citation type="submission" date="2020-06" db="EMBL/GenBank/DDBJ databases">
        <title>Helianthus annuus Genome sequencing and assembly Release 2.</title>
        <authorList>
            <person name="Gouzy J."/>
            <person name="Langlade N."/>
            <person name="Munos S."/>
        </authorList>
    </citation>
    <scope>NUCLEOTIDE SEQUENCE</scope>
    <source>
        <tissue evidence="2">Leaves</tissue>
    </source>
</reference>